<reference evidence="1" key="1">
    <citation type="submission" date="2022-05" db="EMBL/GenBank/DDBJ databases">
        <title>The Musa troglodytarum L. genome provides insights into the mechanism of non-climacteric behaviour and enrichment of carotenoids.</title>
        <authorList>
            <person name="Wang J."/>
        </authorList>
    </citation>
    <scope>NUCLEOTIDE SEQUENCE</scope>
    <source>
        <tissue evidence="1">Leaf</tissue>
    </source>
</reference>
<sequence>MEQKVAEVAPGARIKRCPPGPSLFFIGGCEGLSEAREVEEEEKWEVAGGAQRAGAVCQGRSIHWRLLHAAEDAEGGANDEDPWLPLTELSRLPLVSTSNPVLHACILLGLAFGETGKHQSTFLWCISFFRTCFLCTCRGLSSVVAFYF</sequence>
<name>A0A9E7FI73_9LILI</name>
<evidence type="ECO:0000313" key="1">
    <source>
        <dbReference type="EMBL" id="URD96399.1"/>
    </source>
</evidence>
<dbReference type="EMBL" id="CP097506">
    <property type="protein sequence ID" value="URD96399.1"/>
    <property type="molecule type" value="Genomic_DNA"/>
</dbReference>
<evidence type="ECO:0000313" key="2">
    <source>
        <dbReference type="EMBL" id="URD99012.1"/>
    </source>
</evidence>
<dbReference type="Proteomes" id="UP001055439">
    <property type="component" value="Chromosome 4"/>
</dbReference>
<proteinExistence type="predicted"/>
<accession>A0A9E7FI73</accession>
<dbReference type="AlphaFoldDB" id="A0A9E7FI73"/>
<organism evidence="1 3">
    <name type="scientific">Musa troglodytarum</name>
    <name type="common">fe'i banana</name>
    <dbReference type="NCBI Taxonomy" id="320322"/>
    <lineage>
        <taxon>Eukaryota</taxon>
        <taxon>Viridiplantae</taxon>
        <taxon>Streptophyta</taxon>
        <taxon>Embryophyta</taxon>
        <taxon>Tracheophyta</taxon>
        <taxon>Spermatophyta</taxon>
        <taxon>Magnoliopsida</taxon>
        <taxon>Liliopsida</taxon>
        <taxon>Zingiberales</taxon>
        <taxon>Musaceae</taxon>
        <taxon>Musa</taxon>
    </lineage>
</organism>
<keyword evidence="3" id="KW-1185">Reference proteome</keyword>
<protein>
    <submittedName>
        <fullName evidence="1">Uncharacterized protein</fullName>
    </submittedName>
</protein>
<gene>
    <name evidence="1" type="ORF">MUK42_08647</name>
    <name evidence="2" type="ORF">MUK42_36171</name>
</gene>
<dbReference type="EMBL" id="CP097506">
    <property type="protein sequence ID" value="URD99012.1"/>
    <property type="molecule type" value="Genomic_DNA"/>
</dbReference>
<evidence type="ECO:0000313" key="3">
    <source>
        <dbReference type="Proteomes" id="UP001055439"/>
    </source>
</evidence>